<dbReference type="GO" id="GO:0009279">
    <property type="term" value="C:cell outer membrane"/>
    <property type="evidence" value="ECO:0007669"/>
    <property type="project" value="UniProtKB-SubCell"/>
</dbReference>
<dbReference type="GO" id="GO:0015031">
    <property type="term" value="P:protein transport"/>
    <property type="evidence" value="ECO:0007669"/>
    <property type="project" value="UniProtKB-KW"/>
</dbReference>
<dbReference type="SUPFAM" id="SSF54523">
    <property type="entry name" value="Pili subunits"/>
    <property type="match status" value="1"/>
</dbReference>
<keyword evidence="4" id="KW-0813">Transport</keyword>
<keyword evidence="10" id="KW-0998">Cell outer membrane</keyword>
<dbReference type="Pfam" id="PF03895">
    <property type="entry name" value="YadA_anchor"/>
    <property type="match status" value="1"/>
</dbReference>
<evidence type="ECO:0000256" key="6">
    <source>
        <dbReference type="ARBA" id="ARBA00022692"/>
    </source>
</evidence>
<keyword evidence="6" id="KW-0812">Transmembrane</keyword>
<evidence type="ECO:0000256" key="1">
    <source>
        <dbReference type="ARBA" id="ARBA00004241"/>
    </source>
</evidence>
<evidence type="ECO:0000256" key="3">
    <source>
        <dbReference type="ARBA" id="ARBA00005848"/>
    </source>
</evidence>
<dbReference type="InterPro" id="IPR008635">
    <property type="entry name" value="Coiled_stalk_dom"/>
</dbReference>
<reference evidence="13 14" key="1">
    <citation type="submission" date="2017-02" db="EMBL/GenBank/DDBJ databases">
        <title>Draft genome sequence of Moraxella porci CCUG 54912T type strain.</title>
        <authorList>
            <person name="Salva-Serra F."/>
            <person name="Engstrom-Jakobsson H."/>
            <person name="Thorell K."/>
            <person name="Jaen-Luchoro D."/>
            <person name="Gonzales-Siles L."/>
            <person name="Karlsson R."/>
            <person name="Yazdan S."/>
            <person name="Boulund F."/>
            <person name="Johnning A."/>
            <person name="Engstrand L."/>
            <person name="Kristiansson E."/>
            <person name="Moore E."/>
        </authorList>
    </citation>
    <scope>NUCLEOTIDE SEQUENCE [LARGE SCALE GENOMIC DNA]</scope>
    <source>
        <strain evidence="13 14">CCUG 54912</strain>
    </source>
</reference>
<evidence type="ECO:0000256" key="4">
    <source>
        <dbReference type="ARBA" id="ARBA00022448"/>
    </source>
</evidence>
<dbReference type="Gene3D" id="2.20.70.140">
    <property type="match status" value="1"/>
</dbReference>
<dbReference type="InterPro" id="IPR045584">
    <property type="entry name" value="Pilin-like"/>
</dbReference>
<feature type="domain" description="Trimeric autotransporter adhesin YadA-like C-terminal membrane anchor" evidence="11">
    <location>
        <begin position="228"/>
        <end position="288"/>
    </location>
</feature>
<proteinExistence type="inferred from homology"/>
<dbReference type="InterPro" id="IPR005594">
    <property type="entry name" value="YadA_C"/>
</dbReference>
<evidence type="ECO:0000256" key="2">
    <source>
        <dbReference type="ARBA" id="ARBA00004442"/>
    </source>
</evidence>
<dbReference type="SUPFAM" id="SSF101967">
    <property type="entry name" value="Adhesin YadA, collagen-binding domain"/>
    <property type="match status" value="1"/>
</dbReference>
<evidence type="ECO:0008006" key="15">
    <source>
        <dbReference type="Google" id="ProtNLM"/>
    </source>
</evidence>
<dbReference type="Gene3D" id="3.30.1300.30">
    <property type="entry name" value="GSPII I/J protein-like"/>
    <property type="match status" value="1"/>
</dbReference>
<feature type="domain" description="Trimeric autotransporter adhesin YadA-like stalk" evidence="12">
    <location>
        <begin position="177"/>
        <end position="216"/>
    </location>
</feature>
<feature type="non-terminal residue" evidence="13">
    <location>
        <position position="1"/>
    </location>
</feature>
<dbReference type="STRING" id="573983.B0681_09095"/>
<comment type="similarity">
    <text evidence="3">Belongs to the autotransporter-2 (AT-2) (TC 1.B.40) family.</text>
</comment>
<accession>A0A1T0CN81</accession>
<dbReference type="Gene3D" id="6.10.250.2120">
    <property type="match status" value="1"/>
</dbReference>
<evidence type="ECO:0000256" key="9">
    <source>
        <dbReference type="ARBA" id="ARBA00023136"/>
    </source>
</evidence>
<sequence length="288" mass="29006">AQAAATTKVEEADGIKVEAKENEDGSTTYTVSAKTDGTTTKIDDNGNIAAVTTTFTPSTDGKVGAPVDNGDSLVTANTVADAINNSGWKLAADGTDGTELINPSDTVTFKTGSDNLTVKREGADITYDLAKDVKVDSVTAGATVMNNDGITIKAPVEGNADNTVSLTKDGLNNGGNRITNVAPGVDATDAVNVSQLQGMAQHINNRIDGVADDANSGVSSAMAMAALPQAYIPGKSMLTGGIASYNGEGAVAVGFSKLSDNGRWVLKVSGSADTQGNAGGAVGAGFHF</sequence>
<evidence type="ECO:0000256" key="10">
    <source>
        <dbReference type="ARBA" id="ARBA00023237"/>
    </source>
</evidence>
<evidence type="ECO:0000256" key="7">
    <source>
        <dbReference type="ARBA" id="ARBA00022729"/>
    </source>
</evidence>
<evidence type="ECO:0000313" key="14">
    <source>
        <dbReference type="Proteomes" id="UP000190683"/>
    </source>
</evidence>
<keyword evidence="5" id="KW-1134">Transmembrane beta strand</keyword>
<dbReference type="AlphaFoldDB" id="A0A1T0CN81"/>
<organism evidence="13 14">
    <name type="scientific">Moraxella porci DSM 25326</name>
    <dbReference type="NCBI Taxonomy" id="573983"/>
    <lineage>
        <taxon>Bacteria</taxon>
        <taxon>Pseudomonadati</taxon>
        <taxon>Pseudomonadota</taxon>
        <taxon>Gammaproteobacteria</taxon>
        <taxon>Moraxellales</taxon>
        <taxon>Moraxellaceae</taxon>
        <taxon>Moraxella</taxon>
    </lineage>
</organism>
<keyword evidence="8" id="KW-0653">Protein transport</keyword>
<keyword evidence="9" id="KW-0472">Membrane</keyword>
<comment type="caution">
    <text evidence="13">The sequence shown here is derived from an EMBL/GenBank/DDBJ whole genome shotgun (WGS) entry which is preliminary data.</text>
</comment>
<evidence type="ECO:0000256" key="8">
    <source>
        <dbReference type="ARBA" id="ARBA00022927"/>
    </source>
</evidence>
<name>A0A1T0CN81_9GAMM</name>
<dbReference type="GO" id="GO:0009986">
    <property type="term" value="C:cell surface"/>
    <property type="evidence" value="ECO:0007669"/>
    <property type="project" value="UniProtKB-SubCell"/>
</dbReference>
<protein>
    <recommendedName>
        <fullName evidence="15">Trimeric autotransporter adhesin YadA-like C-terminal membrane anchor domain-containing protein</fullName>
    </recommendedName>
</protein>
<dbReference type="InterPro" id="IPR011049">
    <property type="entry name" value="Serralysin-like_metalloprot_C"/>
</dbReference>
<dbReference type="Pfam" id="PF05662">
    <property type="entry name" value="YadA_stalk"/>
    <property type="match status" value="1"/>
</dbReference>
<evidence type="ECO:0000259" key="11">
    <source>
        <dbReference type="Pfam" id="PF03895"/>
    </source>
</evidence>
<evidence type="ECO:0000256" key="5">
    <source>
        <dbReference type="ARBA" id="ARBA00022452"/>
    </source>
</evidence>
<dbReference type="Proteomes" id="UP000190683">
    <property type="component" value="Unassembled WGS sequence"/>
</dbReference>
<dbReference type="InterPro" id="IPR037174">
    <property type="entry name" value="Trimeric_adhesin"/>
</dbReference>
<gene>
    <name evidence="13" type="ORF">B0681_09095</name>
</gene>
<dbReference type="EMBL" id="MUYV01000012">
    <property type="protein sequence ID" value="OOS23773.1"/>
    <property type="molecule type" value="Genomic_DNA"/>
</dbReference>
<dbReference type="Gene3D" id="3.90.1780.10">
    <property type="entry name" value="Trimeric adhesin"/>
    <property type="match status" value="1"/>
</dbReference>
<dbReference type="RefSeq" id="WP_211271531.1">
    <property type="nucleotide sequence ID" value="NZ_MUYV01000012.1"/>
</dbReference>
<evidence type="ECO:0000259" key="12">
    <source>
        <dbReference type="Pfam" id="PF05662"/>
    </source>
</evidence>
<keyword evidence="14" id="KW-1185">Reference proteome</keyword>
<comment type="subcellular location">
    <subcellularLocation>
        <location evidence="2">Cell outer membrane</location>
    </subcellularLocation>
    <subcellularLocation>
        <location evidence="1">Cell surface</location>
    </subcellularLocation>
</comment>
<evidence type="ECO:0000313" key="13">
    <source>
        <dbReference type="EMBL" id="OOS23773.1"/>
    </source>
</evidence>
<keyword evidence="7" id="KW-0732">Signal</keyword>